<organism evidence="2 3">
    <name type="scientific">Microthyrium microscopicum</name>
    <dbReference type="NCBI Taxonomy" id="703497"/>
    <lineage>
        <taxon>Eukaryota</taxon>
        <taxon>Fungi</taxon>
        <taxon>Dikarya</taxon>
        <taxon>Ascomycota</taxon>
        <taxon>Pezizomycotina</taxon>
        <taxon>Dothideomycetes</taxon>
        <taxon>Dothideomycetes incertae sedis</taxon>
        <taxon>Microthyriales</taxon>
        <taxon>Microthyriaceae</taxon>
        <taxon>Microthyrium</taxon>
    </lineage>
</organism>
<dbReference type="OrthoDB" id="5332384at2759"/>
<gene>
    <name evidence="2" type="ORF">BT63DRAFT_466111</name>
</gene>
<name>A0A6A6TTH1_9PEZI</name>
<evidence type="ECO:0000256" key="1">
    <source>
        <dbReference type="SAM" id="SignalP"/>
    </source>
</evidence>
<keyword evidence="3" id="KW-1185">Reference proteome</keyword>
<keyword evidence="1" id="KW-0732">Signal</keyword>
<evidence type="ECO:0000313" key="2">
    <source>
        <dbReference type="EMBL" id="KAF2663122.1"/>
    </source>
</evidence>
<feature type="signal peptide" evidence="1">
    <location>
        <begin position="1"/>
        <end position="19"/>
    </location>
</feature>
<proteinExistence type="predicted"/>
<dbReference type="EMBL" id="MU004248">
    <property type="protein sequence ID" value="KAF2663122.1"/>
    <property type="molecule type" value="Genomic_DNA"/>
</dbReference>
<accession>A0A6A6TTH1</accession>
<dbReference type="Proteomes" id="UP000799302">
    <property type="component" value="Unassembled WGS sequence"/>
</dbReference>
<feature type="chain" id="PRO_5025410875" evidence="1">
    <location>
        <begin position="20"/>
        <end position="200"/>
    </location>
</feature>
<reference evidence="2" key="1">
    <citation type="journal article" date="2020" name="Stud. Mycol.">
        <title>101 Dothideomycetes genomes: a test case for predicting lifestyles and emergence of pathogens.</title>
        <authorList>
            <person name="Haridas S."/>
            <person name="Albert R."/>
            <person name="Binder M."/>
            <person name="Bloem J."/>
            <person name="Labutti K."/>
            <person name="Salamov A."/>
            <person name="Andreopoulos B."/>
            <person name="Baker S."/>
            <person name="Barry K."/>
            <person name="Bills G."/>
            <person name="Bluhm B."/>
            <person name="Cannon C."/>
            <person name="Castanera R."/>
            <person name="Culley D."/>
            <person name="Daum C."/>
            <person name="Ezra D."/>
            <person name="Gonzalez J."/>
            <person name="Henrissat B."/>
            <person name="Kuo A."/>
            <person name="Liang C."/>
            <person name="Lipzen A."/>
            <person name="Lutzoni F."/>
            <person name="Magnuson J."/>
            <person name="Mondo S."/>
            <person name="Nolan M."/>
            <person name="Ohm R."/>
            <person name="Pangilinan J."/>
            <person name="Park H.-J."/>
            <person name="Ramirez L."/>
            <person name="Alfaro M."/>
            <person name="Sun H."/>
            <person name="Tritt A."/>
            <person name="Yoshinaga Y."/>
            <person name="Zwiers L.-H."/>
            <person name="Turgeon B."/>
            <person name="Goodwin S."/>
            <person name="Spatafora J."/>
            <person name="Crous P."/>
            <person name="Grigoriev I."/>
        </authorList>
    </citation>
    <scope>NUCLEOTIDE SEQUENCE</scope>
    <source>
        <strain evidence="2">CBS 115976</strain>
    </source>
</reference>
<evidence type="ECO:0000313" key="3">
    <source>
        <dbReference type="Proteomes" id="UP000799302"/>
    </source>
</evidence>
<protein>
    <submittedName>
        <fullName evidence="2">Uncharacterized protein</fullName>
    </submittedName>
</protein>
<sequence length="200" mass="21314">MQILAILMLLASFMLVTFAESCSSVDQVKVTFYGYPDNDPPGPAISCPGGCGPHGERAGGDGSFGNPLTMAAADGVFSPGEVVYLPYLQKYLRYEDFCASCSGAWVDVWTGSPDSNGGEAQIQCENRLTPGGNVPLIRNPLSNLNTNSTETATRVLFIQVLKQSVSLAPTKLAGILRWKEGNVARSFDSREVRAAAAEDD</sequence>
<dbReference type="AlphaFoldDB" id="A0A6A6TTH1"/>